<evidence type="ECO:0008006" key="3">
    <source>
        <dbReference type="Google" id="ProtNLM"/>
    </source>
</evidence>
<dbReference type="EMBL" id="AZFM01000004">
    <property type="protein sequence ID" value="KRL91043.1"/>
    <property type="molecule type" value="Genomic_DNA"/>
</dbReference>
<dbReference type="Proteomes" id="UP000051036">
    <property type="component" value="Unassembled WGS sequence"/>
</dbReference>
<dbReference type="AlphaFoldDB" id="A0A0R1UIK6"/>
<dbReference type="InterPro" id="IPR029058">
    <property type="entry name" value="AB_hydrolase_fold"/>
</dbReference>
<evidence type="ECO:0000313" key="1">
    <source>
        <dbReference type="EMBL" id="KRL91043.1"/>
    </source>
</evidence>
<dbReference type="SUPFAM" id="SSF53474">
    <property type="entry name" value="alpha/beta-Hydrolases"/>
    <property type="match status" value="1"/>
</dbReference>
<sequence length="307" mass="35354">MDENKKLTDEKRVELTKLSYAELELGESVEINDKFIGIVSDTIYADDGMRAFVITNPNEVTILFKGSYGFLKGNPTTWRDEWLNTNLPILLAILANEKKVPSQLKTASDYLNKVIHQFRGARFYIYGHSLGSINAQYALANCRHPQEIIAAYLYEGTNIWLLLDQKQRRRANKIRNKIYNYVDIYDPVTLGITATHHMVGKLQYVDSEKMQLVKQHMWGGYKFDKNGNLKLREIDENFLRESRSDHELLDCSEALADFVVNTNSSEDIKKIATEKIFELAERHLNSKTVAKLAELIKTNSEKGEKKR</sequence>
<keyword evidence="2" id="KW-1185">Reference proteome</keyword>
<gene>
    <name evidence="1" type="ORF">FC46_GL001337</name>
</gene>
<protein>
    <recommendedName>
        <fullName evidence="3">DUF2974 domain-containing protein</fullName>
    </recommendedName>
</protein>
<organism evidence="1 2">
    <name type="scientific">Lactobacillus kalixensis DSM 16043</name>
    <dbReference type="NCBI Taxonomy" id="1423763"/>
    <lineage>
        <taxon>Bacteria</taxon>
        <taxon>Bacillati</taxon>
        <taxon>Bacillota</taxon>
        <taxon>Bacilli</taxon>
        <taxon>Lactobacillales</taxon>
        <taxon>Lactobacillaceae</taxon>
        <taxon>Lactobacillus</taxon>
    </lineage>
</organism>
<dbReference type="STRING" id="1423763.FC46_GL001337"/>
<dbReference type="RefSeq" id="WP_057797428.1">
    <property type="nucleotide sequence ID" value="NZ_AZFM01000004.1"/>
</dbReference>
<reference evidence="1 2" key="1">
    <citation type="journal article" date="2015" name="Genome Announc.">
        <title>Expanding the biotechnology potential of lactobacilli through comparative genomics of 213 strains and associated genera.</title>
        <authorList>
            <person name="Sun Z."/>
            <person name="Harris H.M."/>
            <person name="McCann A."/>
            <person name="Guo C."/>
            <person name="Argimon S."/>
            <person name="Zhang W."/>
            <person name="Yang X."/>
            <person name="Jeffery I.B."/>
            <person name="Cooney J.C."/>
            <person name="Kagawa T.F."/>
            <person name="Liu W."/>
            <person name="Song Y."/>
            <person name="Salvetti E."/>
            <person name="Wrobel A."/>
            <person name="Rasinkangas P."/>
            <person name="Parkhill J."/>
            <person name="Rea M.C."/>
            <person name="O'Sullivan O."/>
            <person name="Ritari J."/>
            <person name="Douillard F.P."/>
            <person name="Paul Ross R."/>
            <person name="Yang R."/>
            <person name="Briner A.E."/>
            <person name="Felis G.E."/>
            <person name="de Vos W.M."/>
            <person name="Barrangou R."/>
            <person name="Klaenhammer T.R."/>
            <person name="Caufield P.W."/>
            <person name="Cui Y."/>
            <person name="Zhang H."/>
            <person name="O'Toole P.W."/>
        </authorList>
    </citation>
    <scope>NUCLEOTIDE SEQUENCE [LARGE SCALE GENOMIC DNA]</scope>
    <source>
        <strain evidence="1 2">DSM 16043</strain>
    </source>
</reference>
<dbReference type="PATRIC" id="fig|1423763.3.peg.1353"/>
<proteinExistence type="predicted"/>
<dbReference type="OrthoDB" id="2365336at2"/>
<accession>A0A0R1UIK6</accession>
<dbReference type="Gene3D" id="3.40.50.1820">
    <property type="entry name" value="alpha/beta hydrolase"/>
    <property type="match status" value="1"/>
</dbReference>
<dbReference type="InterPro" id="IPR024499">
    <property type="entry name" value="Mbeg1-like"/>
</dbReference>
<name>A0A0R1UIK6_9LACO</name>
<comment type="caution">
    <text evidence="1">The sequence shown here is derived from an EMBL/GenBank/DDBJ whole genome shotgun (WGS) entry which is preliminary data.</text>
</comment>
<evidence type="ECO:0000313" key="2">
    <source>
        <dbReference type="Proteomes" id="UP000051036"/>
    </source>
</evidence>
<dbReference type="Pfam" id="PF11187">
    <property type="entry name" value="Mbeg1-like"/>
    <property type="match status" value="1"/>
</dbReference>